<feature type="transmembrane region" description="Helical" evidence="1">
    <location>
        <begin position="224"/>
        <end position="244"/>
    </location>
</feature>
<proteinExistence type="predicted"/>
<sequence>MPSGPHPAMNTTESDDGGIQRTGSTWRLVALWVVGAVGFCTLATLNSGGYRYGTSDQAFYIPVVLEQIDPTLFPHDKDLIAAQDRFLFFDDWFAPLVRLTGLSLPLAFLFGQILTLLVLYGAIVAIGLTMFRSRWTVAGLVALMTIRHRIPHTGANSVEGYFHPRLLAFAVGLSAMALYLSGRTRLALGVVLVALLIHPTIGFWYAILIGCAAVLSGGVSLRRLLIWASVPVAVGGLLLGESLLEQFVLMDEAWVTVLGYKDYLVMRGWPLAAWPSNLAIAAFVFLLYWYRRSL</sequence>
<keyword evidence="1" id="KW-1133">Transmembrane helix</keyword>
<evidence type="ECO:0008006" key="3">
    <source>
        <dbReference type="Google" id="ProtNLM"/>
    </source>
</evidence>
<name>A0A381NSC1_9ZZZZ</name>
<feature type="transmembrane region" description="Helical" evidence="1">
    <location>
        <begin position="271"/>
        <end position="290"/>
    </location>
</feature>
<evidence type="ECO:0000313" key="2">
    <source>
        <dbReference type="EMBL" id="SUZ57219.1"/>
    </source>
</evidence>
<feature type="transmembrane region" description="Helical" evidence="1">
    <location>
        <begin position="186"/>
        <end position="215"/>
    </location>
</feature>
<feature type="transmembrane region" description="Helical" evidence="1">
    <location>
        <begin position="26"/>
        <end position="45"/>
    </location>
</feature>
<dbReference type="AlphaFoldDB" id="A0A381NSC1"/>
<protein>
    <recommendedName>
        <fullName evidence="3">Glycosyltransferase RgtA/B/C/D-like domain-containing protein</fullName>
    </recommendedName>
</protein>
<feature type="non-terminal residue" evidence="2">
    <location>
        <position position="294"/>
    </location>
</feature>
<reference evidence="2" key="1">
    <citation type="submission" date="2018-05" db="EMBL/GenBank/DDBJ databases">
        <authorList>
            <person name="Lanie J.A."/>
            <person name="Ng W.-L."/>
            <person name="Kazmierczak K.M."/>
            <person name="Andrzejewski T.M."/>
            <person name="Davidsen T.M."/>
            <person name="Wayne K.J."/>
            <person name="Tettelin H."/>
            <person name="Glass J.I."/>
            <person name="Rusch D."/>
            <person name="Podicherti R."/>
            <person name="Tsui H.-C.T."/>
            <person name="Winkler M.E."/>
        </authorList>
    </citation>
    <scope>NUCLEOTIDE SEQUENCE</scope>
</reference>
<evidence type="ECO:0000256" key="1">
    <source>
        <dbReference type="SAM" id="Phobius"/>
    </source>
</evidence>
<keyword evidence="1" id="KW-0472">Membrane</keyword>
<feature type="transmembrane region" description="Helical" evidence="1">
    <location>
        <begin position="162"/>
        <end position="180"/>
    </location>
</feature>
<gene>
    <name evidence="2" type="ORF">METZ01_LOCUS10073</name>
</gene>
<organism evidence="2">
    <name type="scientific">marine metagenome</name>
    <dbReference type="NCBI Taxonomy" id="408172"/>
    <lineage>
        <taxon>unclassified sequences</taxon>
        <taxon>metagenomes</taxon>
        <taxon>ecological metagenomes</taxon>
    </lineage>
</organism>
<keyword evidence="1" id="KW-0812">Transmembrane</keyword>
<accession>A0A381NSC1</accession>
<feature type="transmembrane region" description="Helical" evidence="1">
    <location>
        <begin position="106"/>
        <end position="128"/>
    </location>
</feature>
<dbReference type="EMBL" id="UINC01000549">
    <property type="protein sequence ID" value="SUZ57219.1"/>
    <property type="molecule type" value="Genomic_DNA"/>
</dbReference>